<protein>
    <submittedName>
        <fullName evidence="1">Uncharacterized protein</fullName>
    </submittedName>
</protein>
<evidence type="ECO:0000313" key="2">
    <source>
        <dbReference type="Proteomes" id="UP000070544"/>
    </source>
</evidence>
<organism evidence="1 2">
    <name type="scientific">Gonapodya prolifera (strain JEL478)</name>
    <name type="common">Monoblepharis prolifera</name>
    <dbReference type="NCBI Taxonomy" id="1344416"/>
    <lineage>
        <taxon>Eukaryota</taxon>
        <taxon>Fungi</taxon>
        <taxon>Fungi incertae sedis</taxon>
        <taxon>Chytridiomycota</taxon>
        <taxon>Chytridiomycota incertae sedis</taxon>
        <taxon>Monoblepharidomycetes</taxon>
        <taxon>Monoblepharidales</taxon>
        <taxon>Gonapodyaceae</taxon>
        <taxon>Gonapodya</taxon>
    </lineage>
</organism>
<dbReference type="EMBL" id="KQ965831">
    <property type="protein sequence ID" value="KXS10303.1"/>
    <property type="molecule type" value="Genomic_DNA"/>
</dbReference>
<gene>
    <name evidence="1" type="ORF">M427DRAFT_184012</name>
</gene>
<accession>A0A139A1R1</accession>
<name>A0A139A1R1_GONPJ</name>
<sequence>MAVADSLLLRYGRKLHLRKTGRLPICSQKLQMTSPRACLGNIKEVFQRWVKYSRGNGITSNADELTSTLLDVRPFLSAEKLAQVLHELCDTLDRDYDVAIGELVWLMKLTDAENVDLIRSGEEILNDWEF</sequence>
<keyword evidence="2" id="KW-1185">Reference proteome</keyword>
<dbReference type="Proteomes" id="UP000070544">
    <property type="component" value="Unassembled WGS sequence"/>
</dbReference>
<reference evidence="1 2" key="1">
    <citation type="journal article" date="2015" name="Genome Biol. Evol.">
        <title>Phylogenomic analyses indicate that early fungi evolved digesting cell walls of algal ancestors of land plants.</title>
        <authorList>
            <person name="Chang Y."/>
            <person name="Wang S."/>
            <person name="Sekimoto S."/>
            <person name="Aerts A.L."/>
            <person name="Choi C."/>
            <person name="Clum A."/>
            <person name="LaButti K.M."/>
            <person name="Lindquist E.A."/>
            <person name="Yee Ngan C."/>
            <person name="Ohm R.A."/>
            <person name="Salamov A.A."/>
            <person name="Grigoriev I.V."/>
            <person name="Spatafora J.W."/>
            <person name="Berbee M.L."/>
        </authorList>
    </citation>
    <scope>NUCLEOTIDE SEQUENCE [LARGE SCALE GENOMIC DNA]</scope>
    <source>
        <strain evidence="1 2">JEL478</strain>
    </source>
</reference>
<proteinExistence type="predicted"/>
<dbReference type="AlphaFoldDB" id="A0A139A1R1"/>
<evidence type="ECO:0000313" key="1">
    <source>
        <dbReference type="EMBL" id="KXS10303.1"/>
    </source>
</evidence>